<protein>
    <recommendedName>
        <fullName evidence="4">Reverse transcriptase/retrotransposon-derived protein RNase H-like domain-containing protein</fullName>
    </recommendedName>
</protein>
<comment type="caution">
    <text evidence="2">The sequence shown here is derived from an EMBL/GenBank/DDBJ whole genome shotgun (WGS) entry which is preliminary data.</text>
</comment>
<sequence length="123" mass="13742">MDLAPSSFHASLEEQWDEKEEPEEITTVLEAVPPAYHQYFNVFSKGKEKKCPSHCACDHHIKLEGSLPPVGAIYSLSNHESETLQAYISENLEKGFIRPSSSSTGASVLFVKKKDFGLHLCVY</sequence>
<keyword evidence="3" id="KW-1185">Reference proteome</keyword>
<evidence type="ECO:0000313" key="2">
    <source>
        <dbReference type="EMBL" id="MBW0495235.1"/>
    </source>
</evidence>
<name>A0A9Q3HAR0_9BASI</name>
<proteinExistence type="predicted"/>
<dbReference type="InterPro" id="IPR043502">
    <property type="entry name" value="DNA/RNA_pol_sf"/>
</dbReference>
<dbReference type="Gene3D" id="3.10.10.10">
    <property type="entry name" value="HIV Type 1 Reverse Transcriptase, subunit A, domain 1"/>
    <property type="match status" value="1"/>
</dbReference>
<gene>
    <name evidence="2" type="ORF">O181_034950</name>
</gene>
<accession>A0A9Q3HAR0</accession>
<organism evidence="2 3">
    <name type="scientific">Austropuccinia psidii MF-1</name>
    <dbReference type="NCBI Taxonomy" id="1389203"/>
    <lineage>
        <taxon>Eukaryota</taxon>
        <taxon>Fungi</taxon>
        <taxon>Dikarya</taxon>
        <taxon>Basidiomycota</taxon>
        <taxon>Pucciniomycotina</taxon>
        <taxon>Pucciniomycetes</taxon>
        <taxon>Pucciniales</taxon>
        <taxon>Sphaerophragmiaceae</taxon>
        <taxon>Austropuccinia</taxon>
    </lineage>
</organism>
<evidence type="ECO:0008006" key="4">
    <source>
        <dbReference type="Google" id="ProtNLM"/>
    </source>
</evidence>
<dbReference type="SUPFAM" id="SSF56672">
    <property type="entry name" value="DNA/RNA polymerases"/>
    <property type="match status" value="1"/>
</dbReference>
<feature type="region of interest" description="Disordered" evidence="1">
    <location>
        <begin position="1"/>
        <end position="22"/>
    </location>
</feature>
<evidence type="ECO:0000313" key="3">
    <source>
        <dbReference type="Proteomes" id="UP000765509"/>
    </source>
</evidence>
<dbReference type="Proteomes" id="UP000765509">
    <property type="component" value="Unassembled WGS sequence"/>
</dbReference>
<dbReference type="EMBL" id="AVOT02012983">
    <property type="protein sequence ID" value="MBW0495235.1"/>
    <property type="molecule type" value="Genomic_DNA"/>
</dbReference>
<dbReference type="AlphaFoldDB" id="A0A9Q3HAR0"/>
<dbReference type="InterPro" id="IPR032567">
    <property type="entry name" value="RTL1-rel"/>
</dbReference>
<dbReference type="PANTHER" id="PTHR15503">
    <property type="entry name" value="LDOC1 RELATED"/>
    <property type="match status" value="1"/>
</dbReference>
<dbReference type="OrthoDB" id="2431547at2759"/>
<dbReference type="PANTHER" id="PTHR15503:SF22">
    <property type="entry name" value="TRANSPOSON TY3-I GAG POLYPROTEIN"/>
    <property type="match status" value="1"/>
</dbReference>
<reference evidence="2" key="1">
    <citation type="submission" date="2021-03" db="EMBL/GenBank/DDBJ databases">
        <title>Draft genome sequence of rust myrtle Austropuccinia psidii MF-1, a brazilian biotype.</title>
        <authorList>
            <person name="Quecine M.C."/>
            <person name="Pachon D.M.R."/>
            <person name="Bonatelli M.L."/>
            <person name="Correr F.H."/>
            <person name="Franceschini L.M."/>
            <person name="Leite T.F."/>
            <person name="Margarido G.R.A."/>
            <person name="Almeida C.A."/>
            <person name="Ferrarezi J.A."/>
            <person name="Labate C.A."/>
        </authorList>
    </citation>
    <scope>NUCLEOTIDE SEQUENCE</scope>
    <source>
        <strain evidence="2">MF-1</strain>
    </source>
</reference>
<evidence type="ECO:0000256" key="1">
    <source>
        <dbReference type="SAM" id="MobiDB-lite"/>
    </source>
</evidence>